<dbReference type="PROSITE" id="PS00211">
    <property type="entry name" value="ABC_TRANSPORTER_1"/>
    <property type="match status" value="1"/>
</dbReference>
<evidence type="ECO:0000256" key="3">
    <source>
        <dbReference type="ARBA" id="ARBA00022475"/>
    </source>
</evidence>
<comment type="caution">
    <text evidence="11">The sequence shown here is derived from an EMBL/GenBank/DDBJ whole genome shotgun (WGS) entry which is preliminary data.</text>
</comment>
<comment type="subcellular location">
    <subcellularLocation>
        <location evidence="1">Cell membrane</location>
        <topology evidence="1">Peripheral membrane protein</topology>
    </subcellularLocation>
</comment>
<dbReference type="Proteomes" id="UP000315200">
    <property type="component" value="Unassembled WGS sequence"/>
</dbReference>
<dbReference type="RefSeq" id="WP_074925797.1">
    <property type="nucleotide sequence ID" value="NZ_AP031445.1"/>
</dbReference>
<evidence type="ECO:0000256" key="6">
    <source>
        <dbReference type="ARBA" id="ARBA00022840"/>
    </source>
</evidence>
<dbReference type="InterPro" id="IPR027417">
    <property type="entry name" value="P-loop_NTPase"/>
</dbReference>
<keyword evidence="3" id="KW-1003">Cell membrane</keyword>
<evidence type="ECO:0000256" key="8">
    <source>
        <dbReference type="ARBA" id="ARBA00023065"/>
    </source>
</evidence>
<proteinExistence type="predicted"/>
<evidence type="ECO:0000313" key="11">
    <source>
        <dbReference type="EMBL" id="GEA38467.1"/>
    </source>
</evidence>
<evidence type="ECO:0000256" key="5">
    <source>
        <dbReference type="ARBA" id="ARBA00022741"/>
    </source>
</evidence>
<feature type="domain" description="ABC transporter" evidence="10">
    <location>
        <begin position="5"/>
        <end position="241"/>
    </location>
</feature>
<dbReference type="SMART" id="SM00382">
    <property type="entry name" value="AAA"/>
    <property type="match status" value="1"/>
</dbReference>
<evidence type="ECO:0000313" key="12">
    <source>
        <dbReference type="Proteomes" id="UP000315200"/>
    </source>
</evidence>
<keyword evidence="9" id="KW-0472">Membrane</keyword>
<dbReference type="FunFam" id="3.40.50.300:FF:000134">
    <property type="entry name" value="Iron-enterobactin ABC transporter ATP-binding protein"/>
    <property type="match status" value="1"/>
</dbReference>
<evidence type="ECO:0000256" key="2">
    <source>
        <dbReference type="ARBA" id="ARBA00022448"/>
    </source>
</evidence>
<dbReference type="GO" id="GO:0016887">
    <property type="term" value="F:ATP hydrolysis activity"/>
    <property type="evidence" value="ECO:0007669"/>
    <property type="project" value="InterPro"/>
</dbReference>
<evidence type="ECO:0000259" key="10">
    <source>
        <dbReference type="PROSITE" id="PS50893"/>
    </source>
</evidence>
<evidence type="ECO:0000256" key="1">
    <source>
        <dbReference type="ARBA" id="ARBA00004202"/>
    </source>
</evidence>
<keyword evidence="4" id="KW-0410">Iron transport</keyword>
<keyword evidence="5" id="KW-0547">Nucleotide-binding</keyword>
<organism evidence="11 12">
    <name type="scientific">Enterocloster clostridioformis</name>
    <dbReference type="NCBI Taxonomy" id="1531"/>
    <lineage>
        <taxon>Bacteria</taxon>
        <taxon>Bacillati</taxon>
        <taxon>Bacillota</taxon>
        <taxon>Clostridia</taxon>
        <taxon>Lachnospirales</taxon>
        <taxon>Lachnospiraceae</taxon>
        <taxon>Enterocloster</taxon>
    </lineage>
</organism>
<evidence type="ECO:0000256" key="4">
    <source>
        <dbReference type="ARBA" id="ARBA00022496"/>
    </source>
</evidence>
<dbReference type="InterPro" id="IPR003439">
    <property type="entry name" value="ABC_transporter-like_ATP-bd"/>
</dbReference>
<dbReference type="AlphaFoldDB" id="A0A829W850"/>
<dbReference type="PANTHER" id="PTHR42771:SF2">
    <property type="entry name" value="IRON(3+)-HYDROXAMATE IMPORT ATP-BINDING PROTEIN FHUC"/>
    <property type="match status" value="1"/>
</dbReference>
<dbReference type="GO" id="GO:0005886">
    <property type="term" value="C:plasma membrane"/>
    <property type="evidence" value="ECO:0007669"/>
    <property type="project" value="UniProtKB-SubCell"/>
</dbReference>
<dbReference type="GO" id="GO:0005524">
    <property type="term" value="F:ATP binding"/>
    <property type="evidence" value="ECO:0007669"/>
    <property type="project" value="UniProtKB-KW"/>
</dbReference>
<dbReference type="InterPro" id="IPR017871">
    <property type="entry name" value="ABC_transporter-like_CS"/>
</dbReference>
<dbReference type="SUPFAM" id="SSF52540">
    <property type="entry name" value="P-loop containing nucleoside triphosphate hydrolases"/>
    <property type="match status" value="1"/>
</dbReference>
<evidence type="ECO:0000256" key="9">
    <source>
        <dbReference type="ARBA" id="ARBA00023136"/>
    </source>
</evidence>
<keyword evidence="2" id="KW-0813">Transport</keyword>
<dbReference type="EMBL" id="BJLB01000001">
    <property type="protein sequence ID" value="GEA38467.1"/>
    <property type="molecule type" value="Genomic_DNA"/>
</dbReference>
<dbReference type="PROSITE" id="PS50893">
    <property type="entry name" value="ABC_TRANSPORTER_2"/>
    <property type="match status" value="1"/>
</dbReference>
<accession>A0A829W850</accession>
<evidence type="ECO:0000256" key="7">
    <source>
        <dbReference type="ARBA" id="ARBA00023004"/>
    </source>
</evidence>
<dbReference type="GO" id="GO:0006826">
    <property type="term" value="P:iron ion transport"/>
    <property type="evidence" value="ECO:0007669"/>
    <property type="project" value="UniProtKB-KW"/>
</dbReference>
<gene>
    <name evidence="11" type="primary">fhuC</name>
    <name evidence="11" type="ORF">Ccl03g_41800</name>
</gene>
<dbReference type="Pfam" id="PF00005">
    <property type="entry name" value="ABC_tran"/>
    <property type="match status" value="1"/>
</dbReference>
<dbReference type="PANTHER" id="PTHR42771">
    <property type="entry name" value="IRON(3+)-HYDROXAMATE IMPORT ATP-BINDING PROTEIN FHUC"/>
    <property type="match status" value="1"/>
</dbReference>
<keyword evidence="6 11" id="KW-0067">ATP-binding</keyword>
<sequence length="266" mass="29608">MKNEIVANNLTAGYGQGFHFENLNLIIPSGKITSLIGANGSGKSTILKTMSRLIQPTHGEVYIDGKSIFHMNTREVAKKLAILPQSATAPEGISVEELVANGRFPHISGMRRLSVEDREIVHWAMEACNIEELSKREVDTLSGGQKQRAWIAMALAQKTDILFLDEPTTYLDISHQLDILQLLQKLNQTQKVTIVMVLHDLNHASMFSHHVVAINNGEKLIEGTPAEIITEENLRCIFHVKATILVHPSLGYTMCIPYAFDRDTND</sequence>
<dbReference type="GeneID" id="97209298"/>
<protein>
    <submittedName>
        <fullName evidence="11">Iron-dicitrate ABC transporter ATP-binding protein</fullName>
    </submittedName>
</protein>
<name>A0A829W850_9FIRM</name>
<dbReference type="InterPro" id="IPR051535">
    <property type="entry name" value="Siderophore_ABC-ATPase"/>
</dbReference>
<reference evidence="11 12" key="1">
    <citation type="submission" date="2019-06" db="EMBL/GenBank/DDBJ databases">
        <title>Draft genome sequence of [Clostridium] clostridioforme NBRC 113352.</title>
        <authorList>
            <person name="Miura T."/>
            <person name="Furukawa M."/>
            <person name="Shimamura M."/>
            <person name="Ohyama Y."/>
            <person name="Yamazoe A."/>
            <person name="Kawasaki H."/>
        </authorList>
    </citation>
    <scope>NUCLEOTIDE SEQUENCE [LARGE SCALE GENOMIC DNA]</scope>
    <source>
        <strain evidence="11 12">NBRC 113352</strain>
    </source>
</reference>
<dbReference type="InterPro" id="IPR003593">
    <property type="entry name" value="AAA+_ATPase"/>
</dbReference>
<dbReference type="CDD" id="cd03214">
    <property type="entry name" value="ABC_Iron-Siderophores_B12_Hemin"/>
    <property type="match status" value="1"/>
</dbReference>
<dbReference type="Gene3D" id="3.40.50.300">
    <property type="entry name" value="P-loop containing nucleotide triphosphate hydrolases"/>
    <property type="match status" value="1"/>
</dbReference>
<keyword evidence="7" id="KW-0408">Iron</keyword>
<keyword evidence="8" id="KW-0406">Ion transport</keyword>